<name>A0A9D7FAF3_9RHOO</name>
<comment type="pathway">
    <text evidence="1">Cofactor biosynthesis; ubiquinone biosynthesis.</text>
</comment>
<dbReference type="GO" id="GO:0005737">
    <property type="term" value="C:cytoplasm"/>
    <property type="evidence" value="ECO:0007669"/>
    <property type="project" value="UniProtKB-SubCell"/>
</dbReference>
<comment type="caution">
    <text evidence="2">The sequence shown here is derived from an EMBL/GenBank/DDBJ whole genome shotgun (WGS) entry which is preliminary data.</text>
</comment>
<gene>
    <name evidence="1" type="primary">ubiJ</name>
    <name evidence="2" type="ORF">IPJ48_06855</name>
</gene>
<dbReference type="AlphaFoldDB" id="A0A9D7FAF3"/>
<dbReference type="InterPro" id="IPR038989">
    <property type="entry name" value="UbiJ"/>
</dbReference>
<dbReference type="HAMAP" id="MF_02215">
    <property type="entry name" value="UbiJ"/>
    <property type="match status" value="1"/>
</dbReference>
<sequence length="189" mass="20556">MLVDAALGCVNHLLAGEDWARQRLMAFVGQTARLELGALSLPLEITTSGYFAAGDRSTAANVTLKLPADAPLLVLTDRPALRAATQISGAAELAESLGFVFRNLRWDAESDLALLTGDIAARRLLDGGKQLVNWHQQQARNLALGLAEYFTEENPTIARHQDVSTFCREISNLQEDLAELEKRVTSLEG</sequence>
<keyword evidence="1" id="KW-0831">Ubiquinone biosynthesis</keyword>
<organism evidence="2 3">
    <name type="scientific">Candidatus Propionivibrio dominans</name>
    <dbReference type="NCBI Taxonomy" id="2954373"/>
    <lineage>
        <taxon>Bacteria</taxon>
        <taxon>Pseudomonadati</taxon>
        <taxon>Pseudomonadota</taxon>
        <taxon>Betaproteobacteria</taxon>
        <taxon>Rhodocyclales</taxon>
        <taxon>Rhodocyclaceae</taxon>
        <taxon>Propionivibrio</taxon>
    </lineage>
</organism>
<evidence type="ECO:0000313" key="2">
    <source>
        <dbReference type="EMBL" id="MBK7422828.1"/>
    </source>
</evidence>
<comment type="similarity">
    <text evidence="1">Belongs to the UbiJ family.</text>
</comment>
<dbReference type="PANTHER" id="PTHR38693">
    <property type="entry name" value="UBIQUINONE BIOSYNTHESIS PROTEIN UBIJ"/>
    <property type="match status" value="1"/>
</dbReference>
<evidence type="ECO:0000313" key="3">
    <source>
        <dbReference type="Proteomes" id="UP000886602"/>
    </source>
</evidence>
<dbReference type="GO" id="GO:0006744">
    <property type="term" value="P:ubiquinone biosynthetic process"/>
    <property type="evidence" value="ECO:0007669"/>
    <property type="project" value="UniProtKB-UniRule"/>
</dbReference>
<evidence type="ECO:0000256" key="1">
    <source>
        <dbReference type="HAMAP-Rule" id="MF_02215"/>
    </source>
</evidence>
<keyword evidence="1" id="KW-0963">Cytoplasm</keyword>
<proteinExistence type="inferred from homology"/>
<dbReference type="PANTHER" id="PTHR38693:SF1">
    <property type="entry name" value="UBIQUINONE BIOSYNTHESIS ACCESSORY FACTOR UBIJ"/>
    <property type="match status" value="1"/>
</dbReference>
<protein>
    <recommendedName>
        <fullName evidence="1">Ubiquinone biosynthesis accessory factor UbiJ</fullName>
    </recommendedName>
</protein>
<accession>A0A9D7FAF3</accession>
<comment type="subcellular location">
    <subcellularLocation>
        <location evidence="1">Cytoplasm</location>
    </subcellularLocation>
</comment>
<dbReference type="Proteomes" id="UP000886602">
    <property type="component" value="Unassembled WGS sequence"/>
</dbReference>
<comment type="function">
    <text evidence="1">Required for ubiquinone (coenzyme Q) biosynthesis. Binds hydrophobic ubiquinone biosynthetic intermediates via its SCP2 domain and is essential for the stability of the Ubi complex. May constitute a docking platform where Ubi enzymes assemble and access their SCP2-bound polyprenyl substrates.</text>
</comment>
<reference evidence="2" key="1">
    <citation type="submission" date="2020-10" db="EMBL/GenBank/DDBJ databases">
        <title>Connecting structure to function with the recovery of over 1000 high-quality activated sludge metagenome-assembled genomes encoding full-length rRNA genes using long-read sequencing.</title>
        <authorList>
            <person name="Singleton C.M."/>
            <person name="Petriglieri F."/>
            <person name="Kristensen J.M."/>
            <person name="Kirkegaard R.H."/>
            <person name="Michaelsen T.Y."/>
            <person name="Andersen M.H."/>
            <person name="Karst S.M."/>
            <person name="Dueholm M.S."/>
            <person name="Nielsen P.H."/>
            <person name="Albertsen M."/>
        </authorList>
    </citation>
    <scope>NUCLEOTIDE SEQUENCE</scope>
    <source>
        <strain evidence="2">EsbW_18-Q3-R4-48_MAXAC.044</strain>
    </source>
</reference>
<dbReference type="EMBL" id="JADJNC010000009">
    <property type="protein sequence ID" value="MBK7422828.1"/>
    <property type="molecule type" value="Genomic_DNA"/>
</dbReference>